<keyword evidence="7 9" id="KW-0665">Pyrimidine biosynthesis</keyword>
<dbReference type="CDD" id="cd03113">
    <property type="entry name" value="CTPS_N"/>
    <property type="match status" value="1"/>
</dbReference>
<dbReference type="UniPathway" id="UPA00159">
    <property type="reaction ID" value="UER00277"/>
</dbReference>
<keyword evidence="6 9" id="KW-0315">Glutamine amidotransferase</keyword>
<dbReference type="Pfam" id="PF00117">
    <property type="entry name" value="GATase"/>
    <property type="match status" value="1"/>
</dbReference>
<name>I7J5P5_BABMR</name>
<dbReference type="VEuPathDB" id="PiroplasmaDB:BMR1_01G03155"/>
<dbReference type="GO" id="GO:0003883">
    <property type="term" value="F:CTP synthase activity"/>
    <property type="evidence" value="ECO:0007669"/>
    <property type="project" value="UniProtKB-UniRule"/>
</dbReference>
<comment type="catalytic activity">
    <reaction evidence="8 9">
        <text>UTP + L-glutamine + ATP + H2O = CTP + L-glutamate + ADP + phosphate + 2 H(+)</text>
        <dbReference type="Rhea" id="RHEA:26426"/>
        <dbReference type="ChEBI" id="CHEBI:15377"/>
        <dbReference type="ChEBI" id="CHEBI:15378"/>
        <dbReference type="ChEBI" id="CHEBI:29985"/>
        <dbReference type="ChEBI" id="CHEBI:30616"/>
        <dbReference type="ChEBI" id="CHEBI:37563"/>
        <dbReference type="ChEBI" id="CHEBI:43474"/>
        <dbReference type="ChEBI" id="CHEBI:46398"/>
        <dbReference type="ChEBI" id="CHEBI:58359"/>
        <dbReference type="ChEBI" id="CHEBI:456216"/>
        <dbReference type="EC" id="6.3.4.2"/>
    </reaction>
</comment>
<dbReference type="OMA" id="EFNNAYR"/>
<evidence type="ECO:0000313" key="13">
    <source>
        <dbReference type="Proteomes" id="UP000002899"/>
    </source>
</evidence>
<evidence type="ECO:0000256" key="3">
    <source>
        <dbReference type="ARBA" id="ARBA00022598"/>
    </source>
</evidence>
<dbReference type="AlphaFoldDB" id="I7J5P5"/>
<dbReference type="Proteomes" id="UP000002899">
    <property type="component" value="Chromosome I"/>
</dbReference>
<dbReference type="InterPro" id="IPR017926">
    <property type="entry name" value="GATASE"/>
</dbReference>
<reference evidence="12 13" key="3">
    <citation type="journal article" date="2016" name="Sci. Rep.">
        <title>Genome-wide diversity and gene expression profiling of Babesia microti isolates identify polymorphic genes that mediate host-pathogen interactions.</title>
        <authorList>
            <person name="Silva J.C."/>
            <person name="Cornillot E."/>
            <person name="McCracken C."/>
            <person name="Usmani-Brown S."/>
            <person name="Dwivedi A."/>
            <person name="Ifeonu O.O."/>
            <person name="Crabtree J."/>
            <person name="Gotia H.T."/>
            <person name="Virji A.Z."/>
            <person name="Reynes C."/>
            <person name="Colinge J."/>
            <person name="Kumar V."/>
            <person name="Lawres L."/>
            <person name="Pazzi J.E."/>
            <person name="Pablo J.V."/>
            <person name="Hung C."/>
            <person name="Brancato J."/>
            <person name="Kumari P."/>
            <person name="Orvis J."/>
            <person name="Tretina K."/>
            <person name="Chibucos M."/>
            <person name="Ott S."/>
            <person name="Sadzewicz L."/>
            <person name="Sengamalay N."/>
            <person name="Shetty A.C."/>
            <person name="Su Q."/>
            <person name="Tallon L."/>
            <person name="Fraser C.M."/>
            <person name="Frutos R."/>
            <person name="Molina D.M."/>
            <person name="Krause P.J."/>
            <person name="Ben Mamoun C."/>
        </authorList>
    </citation>
    <scope>NUCLEOTIDE SEQUENCE [LARGE SCALE GENOMIC DNA]</scope>
    <source>
        <strain evidence="12 13">RI</strain>
    </source>
</reference>
<keyword evidence="3 9" id="KW-0436">Ligase</keyword>
<dbReference type="KEGG" id="bmic:BMR1_01G03155"/>
<dbReference type="PANTHER" id="PTHR11550:SF0">
    <property type="entry name" value="CTP SYNTHASE-RELATED"/>
    <property type="match status" value="1"/>
</dbReference>
<dbReference type="SUPFAM" id="SSF52317">
    <property type="entry name" value="Class I glutamine amidotransferase-like"/>
    <property type="match status" value="1"/>
</dbReference>
<dbReference type="NCBIfam" id="NF003792">
    <property type="entry name" value="PRK05380.1"/>
    <property type="match status" value="1"/>
</dbReference>
<feature type="domain" description="Glutamine amidotransferase" evidence="10">
    <location>
        <begin position="317"/>
        <end position="557"/>
    </location>
</feature>
<evidence type="ECO:0000256" key="7">
    <source>
        <dbReference type="ARBA" id="ARBA00022975"/>
    </source>
</evidence>
<keyword evidence="13" id="KW-1185">Reference proteome</keyword>
<evidence type="ECO:0000256" key="8">
    <source>
        <dbReference type="ARBA" id="ARBA00047781"/>
    </source>
</evidence>
<evidence type="ECO:0000313" key="12">
    <source>
        <dbReference type="EMBL" id="CCF73087.1"/>
    </source>
</evidence>
<keyword evidence="4 9" id="KW-0547">Nucleotide-binding</keyword>
<sequence>MDGMKYVVMTGGTMSGLGKGTSMSSLGVLLKANNIALTCIKIDPYLNVDAGTMSPYEHGEVYVLNDGGEVDLDLGNYERFLNLTLSRDHNITTGKIYENVISKERRGEYLGKTVQVVPMLTNLIQDWISNVSQKAVDRKAWKSPQVCLIEVGGTVGDIESAVYLEALQQLKNRVGSENFCLCHLSYVPTIGDDGEQKTKPTQHSVKTLREVGLTPDIVFCRCTNALTESSRQKIAMFSQVRSECVVSVTNCDNLYKVPLILDQQKVAQLVCDKLKISINNSDLPRDFSLDTWKKLADRSEFSTDVVSIGIVGKYTGLIDSYLSVVSALKHSTMEANLKLELIWIDSSELEVEDSRAWNLIKSVDGVLCPGGFGDRGINGKCLASRYCRNNKIPYLGICMGFQMAVIDLYREFVNPEATSEEFISESATATAKNDVKSQNDNTNLAIISMPEFSGDHMKGGTMRLGKRVTIINDINSLAYAIYDKQHMINERHRHRYEVNPQIVPKLESLGLKFVGKDETGNRMEICELEDHPFFLCVQFHPEFNSLPLSPSPCFLAFVLSCKGMLSDRLNAGGGCLKPGKAYFN</sequence>
<evidence type="ECO:0000256" key="5">
    <source>
        <dbReference type="ARBA" id="ARBA00022840"/>
    </source>
</evidence>
<dbReference type="PROSITE" id="PS51273">
    <property type="entry name" value="GATASE_TYPE_1"/>
    <property type="match status" value="1"/>
</dbReference>
<dbReference type="Pfam" id="PF06418">
    <property type="entry name" value="CTP_synth_N"/>
    <property type="match status" value="1"/>
</dbReference>
<evidence type="ECO:0000256" key="2">
    <source>
        <dbReference type="ARBA" id="ARBA00007533"/>
    </source>
</evidence>
<dbReference type="InterPro" id="IPR029062">
    <property type="entry name" value="Class_I_gatase-like"/>
</dbReference>
<dbReference type="NCBIfam" id="TIGR00337">
    <property type="entry name" value="PyrG"/>
    <property type="match status" value="1"/>
</dbReference>
<dbReference type="GeneID" id="24423706"/>
<evidence type="ECO:0000256" key="9">
    <source>
        <dbReference type="RuleBase" id="RU810713"/>
    </source>
</evidence>
<keyword evidence="5 9" id="KW-0067">ATP-binding</keyword>
<dbReference type="EMBL" id="FO082871">
    <property type="protein sequence ID" value="CCF73087.1"/>
    <property type="molecule type" value="Genomic_DNA"/>
</dbReference>
<comment type="similarity">
    <text evidence="2 9">Belongs to the CTP synthase family.</text>
</comment>
<accession>I7J5P5</accession>
<comment type="pathway">
    <text evidence="1 9">Pyrimidine metabolism; CTP biosynthesis via de novo pathway; CTP from UDP: step 2/2.</text>
</comment>
<feature type="domain" description="CTP synthase N-terminal" evidence="11">
    <location>
        <begin position="5"/>
        <end position="276"/>
    </location>
</feature>
<evidence type="ECO:0000256" key="1">
    <source>
        <dbReference type="ARBA" id="ARBA00005171"/>
    </source>
</evidence>
<dbReference type="Gene3D" id="3.40.50.880">
    <property type="match status" value="1"/>
</dbReference>
<dbReference type="InterPro" id="IPR017456">
    <property type="entry name" value="CTP_synthase_N"/>
</dbReference>
<gene>
    <name evidence="12" type="ORF">BMR1_01G03155</name>
</gene>
<evidence type="ECO:0000256" key="4">
    <source>
        <dbReference type="ARBA" id="ARBA00022741"/>
    </source>
</evidence>
<dbReference type="CDD" id="cd01746">
    <property type="entry name" value="GATase1_CTP_Synthase"/>
    <property type="match status" value="1"/>
</dbReference>
<dbReference type="FunFam" id="3.40.50.300:FF:000207">
    <property type="entry name" value="CTP synthase"/>
    <property type="match status" value="1"/>
</dbReference>
<reference evidence="12 13" key="1">
    <citation type="journal article" date="2012" name="Nucleic Acids Res.">
        <title>Sequencing of the smallest Apicomplexan genome from the human pathogen Babesia microti.</title>
        <authorList>
            <person name="Cornillot E."/>
            <person name="Hadj-Kaddour K."/>
            <person name="Dassouli A."/>
            <person name="Noel B."/>
            <person name="Ranwez V."/>
            <person name="Vacherie B."/>
            <person name="Augagneur Y."/>
            <person name="Bres V."/>
            <person name="Duclos A."/>
            <person name="Randazzo S."/>
            <person name="Carcy B."/>
            <person name="Debierre-Grockiego F."/>
            <person name="Delbecq S."/>
            <person name="Moubri-Menage K."/>
            <person name="Shams-Eldin H."/>
            <person name="Usmani-Brown S."/>
            <person name="Bringaud F."/>
            <person name="Wincker P."/>
            <person name="Vivares C.P."/>
            <person name="Schwarz R.T."/>
            <person name="Schetters T.P."/>
            <person name="Krause P.J."/>
            <person name="Gorenflot A."/>
            <person name="Berry V."/>
            <person name="Barbe V."/>
            <person name="Ben Mamoun C."/>
        </authorList>
    </citation>
    <scope>NUCLEOTIDE SEQUENCE [LARGE SCALE GENOMIC DNA]</scope>
    <source>
        <strain evidence="12 13">RI</strain>
    </source>
</reference>
<evidence type="ECO:0000259" key="10">
    <source>
        <dbReference type="Pfam" id="PF00117"/>
    </source>
</evidence>
<dbReference type="InterPro" id="IPR027417">
    <property type="entry name" value="P-loop_NTPase"/>
</dbReference>
<protein>
    <recommendedName>
        <fullName evidence="9">CTP synthase</fullName>
        <ecNumber evidence="9">6.3.4.2</ecNumber>
    </recommendedName>
    <alternativeName>
        <fullName evidence="9">UTP--ammonia ligase</fullName>
    </alternativeName>
</protein>
<dbReference type="Gene3D" id="3.40.50.300">
    <property type="entry name" value="P-loop containing nucleotide triphosphate hydrolases"/>
    <property type="match status" value="1"/>
</dbReference>
<dbReference type="RefSeq" id="XP_012647696.1">
    <property type="nucleotide sequence ID" value="XM_012792242.1"/>
</dbReference>
<dbReference type="GO" id="GO:0005524">
    <property type="term" value="F:ATP binding"/>
    <property type="evidence" value="ECO:0007669"/>
    <property type="project" value="UniProtKB-KW"/>
</dbReference>
<organism evidence="12 13">
    <name type="scientific">Babesia microti (strain RI)</name>
    <dbReference type="NCBI Taxonomy" id="1133968"/>
    <lineage>
        <taxon>Eukaryota</taxon>
        <taxon>Sar</taxon>
        <taxon>Alveolata</taxon>
        <taxon>Apicomplexa</taxon>
        <taxon>Aconoidasida</taxon>
        <taxon>Piroplasmida</taxon>
        <taxon>Babesiidae</taxon>
        <taxon>Babesia</taxon>
    </lineage>
</organism>
<dbReference type="GO" id="GO:0042802">
    <property type="term" value="F:identical protein binding"/>
    <property type="evidence" value="ECO:0007669"/>
    <property type="project" value="TreeGrafter"/>
</dbReference>
<dbReference type="OrthoDB" id="1739076at2759"/>
<dbReference type="GO" id="GO:0044210">
    <property type="term" value="P:'de novo' CTP biosynthetic process"/>
    <property type="evidence" value="ECO:0007669"/>
    <property type="project" value="UniProtKB-UniRule"/>
</dbReference>
<dbReference type="EC" id="6.3.4.2" evidence="9"/>
<evidence type="ECO:0000256" key="6">
    <source>
        <dbReference type="ARBA" id="ARBA00022962"/>
    </source>
</evidence>
<dbReference type="InterPro" id="IPR033828">
    <property type="entry name" value="GATase1_CTP_Synthase"/>
</dbReference>
<dbReference type="InterPro" id="IPR004468">
    <property type="entry name" value="CTP_synthase"/>
</dbReference>
<reference evidence="12 13" key="2">
    <citation type="journal article" date="2013" name="PLoS ONE">
        <title>Whole genome mapping and re-organization of the nuclear and mitochondrial genomes of Babesia microti isolates.</title>
        <authorList>
            <person name="Cornillot E."/>
            <person name="Dassouli A."/>
            <person name="Garg A."/>
            <person name="Pachikara N."/>
            <person name="Randazzo S."/>
            <person name="Depoix D."/>
            <person name="Carcy B."/>
            <person name="Delbecq S."/>
            <person name="Frutos R."/>
            <person name="Silva J.C."/>
            <person name="Sutton R."/>
            <person name="Krause P.J."/>
            <person name="Mamoun C.B."/>
        </authorList>
    </citation>
    <scope>NUCLEOTIDE SEQUENCE [LARGE SCALE GENOMIC DNA]</scope>
    <source>
        <strain evidence="12 13">RI</strain>
    </source>
</reference>
<evidence type="ECO:0000259" key="11">
    <source>
        <dbReference type="Pfam" id="PF06418"/>
    </source>
</evidence>
<proteinExistence type="inferred from homology"/>
<dbReference type="SUPFAM" id="SSF52540">
    <property type="entry name" value="P-loop containing nucleoside triphosphate hydrolases"/>
    <property type="match status" value="1"/>
</dbReference>
<comment type="function">
    <text evidence="9">Catalyzes the ATP-dependent amination of UTP to CTP with either L-glutamine or ammonia as the source of nitrogen.</text>
</comment>
<dbReference type="GO" id="GO:0019856">
    <property type="term" value="P:pyrimidine nucleobase biosynthetic process"/>
    <property type="evidence" value="ECO:0007669"/>
    <property type="project" value="TreeGrafter"/>
</dbReference>
<dbReference type="PANTHER" id="PTHR11550">
    <property type="entry name" value="CTP SYNTHASE"/>
    <property type="match status" value="1"/>
</dbReference>